<feature type="domain" description="RagB/SusD" evidence="7">
    <location>
        <begin position="382"/>
        <end position="514"/>
    </location>
</feature>
<dbReference type="InterPro" id="IPR011990">
    <property type="entry name" value="TPR-like_helical_dom_sf"/>
</dbReference>
<dbReference type="EMBL" id="VZBP01000145">
    <property type="protein sequence ID" value="MQO10292.1"/>
    <property type="molecule type" value="Genomic_DNA"/>
</dbReference>
<evidence type="ECO:0000256" key="1">
    <source>
        <dbReference type="ARBA" id="ARBA00004442"/>
    </source>
</evidence>
<reference evidence="10" key="1">
    <citation type="submission" date="2019-09" db="EMBL/GenBank/DDBJ databases">
        <title>Distinct polysaccharide growth profiles of human intestinal Prevotella copri isolates.</title>
        <authorList>
            <person name="Fehlner-Peach H."/>
            <person name="Magnabosco C."/>
            <person name="Raghavan V."/>
            <person name="Scher J.U."/>
            <person name="Tett A."/>
            <person name="Cox L.M."/>
            <person name="Gottsegen C."/>
            <person name="Watters A."/>
            <person name="Wiltshire- Gordon J.D."/>
            <person name="Segata N."/>
            <person name="Bonneau R."/>
            <person name="Littman D.R."/>
        </authorList>
    </citation>
    <scope>NUCLEOTIDE SEQUENCE [LARGE SCALE GENOMIC DNA]</scope>
    <source>
        <strain evidence="10">iA624</strain>
    </source>
</reference>
<proteinExistence type="inferred from homology"/>
<evidence type="ECO:0000256" key="5">
    <source>
        <dbReference type="ARBA" id="ARBA00023237"/>
    </source>
</evidence>
<organism evidence="9 10">
    <name type="scientific">Segatella copri</name>
    <dbReference type="NCBI Taxonomy" id="165179"/>
    <lineage>
        <taxon>Bacteria</taxon>
        <taxon>Pseudomonadati</taxon>
        <taxon>Bacteroidota</taxon>
        <taxon>Bacteroidia</taxon>
        <taxon>Bacteroidales</taxon>
        <taxon>Prevotellaceae</taxon>
        <taxon>Segatella</taxon>
    </lineage>
</organism>
<protein>
    <submittedName>
        <fullName evidence="9">RagB/SusD family nutrient uptake outer membrane protein</fullName>
    </submittedName>
</protein>
<keyword evidence="5" id="KW-0998">Cell outer membrane</keyword>
<comment type="subcellular location">
    <subcellularLocation>
        <location evidence="1">Cell outer membrane</location>
    </subcellularLocation>
</comment>
<comment type="similarity">
    <text evidence="2">Belongs to the SusD family.</text>
</comment>
<evidence type="ECO:0000256" key="3">
    <source>
        <dbReference type="ARBA" id="ARBA00022729"/>
    </source>
</evidence>
<comment type="caution">
    <text evidence="9">The sequence shown here is derived from an EMBL/GenBank/DDBJ whole genome shotgun (WGS) entry which is preliminary data.</text>
</comment>
<evidence type="ECO:0000256" key="6">
    <source>
        <dbReference type="SAM" id="SignalP"/>
    </source>
</evidence>
<dbReference type="InterPro" id="IPR033985">
    <property type="entry name" value="SusD-like_N"/>
</dbReference>
<sequence length="516" mass="57826">MKVFKFIYKATLCATLSATVLTSCVNNWLDLEPSDGVEEKEGITNSDNMGTAVAGLYAGLKGNSTLIDYYGANMFLYGDVHADDMQSNELAGTNSNRASFYYLMQYTTGTAFSGNAIWQSPYIVMGRANRIIAAADGQLEDKDEAAATIANYKSQALVLRAMALFDMARIYGKTYTEDNGASLGVPFTESVVSAADIATCQLPRLTVKENYEQVLKDLTAAINSNALTEEKDQAYINVWAAKTLLARVYLTMGEWDKALDVSEDIIKNSPYRLWTKDQYAKAWVETSAAHENEMIFEIVINDKNDWTDRNGIGYLYNEDSDDHVGYSDVVATKSFVDMLSSDPKDVRNNVFLASLNPENQKVYGDNKVWLNKIPAVNGDPRYSNIPMMRLSEVYLTAAECAFNLGNKTKAAEYLNAIIENRTSDESKLVTAENITAERISIERRKELVGEGHRYFDCLRRNEKIVRYTSEADQGWHQILNSDEKSFDRDYYKAISAIPQSEINANPNIKQNEKYGE</sequence>
<dbReference type="Gene3D" id="1.25.40.390">
    <property type="match status" value="1"/>
</dbReference>
<keyword evidence="3 6" id="KW-0732">Signal</keyword>
<feature type="domain" description="SusD-like N-terminal" evidence="8">
    <location>
        <begin position="80"/>
        <end position="250"/>
    </location>
</feature>
<dbReference type="RefSeq" id="WP_153097509.1">
    <property type="nucleotide sequence ID" value="NZ_VZBP01000145.1"/>
</dbReference>
<dbReference type="SUPFAM" id="SSF48452">
    <property type="entry name" value="TPR-like"/>
    <property type="match status" value="1"/>
</dbReference>
<dbReference type="AlphaFoldDB" id="A0AA90VI32"/>
<dbReference type="Proteomes" id="UP000405805">
    <property type="component" value="Unassembled WGS sequence"/>
</dbReference>
<accession>A0AA90VI32</accession>
<evidence type="ECO:0000259" key="8">
    <source>
        <dbReference type="Pfam" id="PF14322"/>
    </source>
</evidence>
<dbReference type="GO" id="GO:0009279">
    <property type="term" value="C:cell outer membrane"/>
    <property type="evidence" value="ECO:0007669"/>
    <property type="project" value="UniProtKB-SubCell"/>
</dbReference>
<dbReference type="Pfam" id="PF07980">
    <property type="entry name" value="SusD_RagB"/>
    <property type="match status" value="1"/>
</dbReference>
<dbReference type="Gene3D" id="1.25.40.900">
    <property type="match status" value="1"/>
</dbReference>
<gene>
    <name evidence="9" type="ORF">F7D57_11350</name>
</gene>
<dbReference type="Pfam" id="PF14322">
    <property type="entry name" value="SusD-like_3"/>
    <property type="match status" value="1"/>
</dbReference>
<feature type="chain" id="PRO_5041667181" evidence="6">
    <location>
        <begin position="23"/>
        <end position="516"/>
    </location>
</feature>
<evidence type="ECO:0000256" key="4">
    <source>
        <dbReference type="ARBA" id="ARBA00023136"/>
    </source>
</evidence>
<evidence type="ECO:0000313" key="9">
    <source>
        <dbReference type="EMBL" id="MQO10292.1"/>
    </source>
</evidence>
<evidence type="ECO:0000259" key="7">
    <source>
        <dbReference type="Pfam" id="PF07980"/>
    </source>
</evidence>
<dbReference type="InterPro" id="IPR012944">
    <property type="entry name" value="SusD_RagB_dom"/>
</dbReference>
<dbReference type="Gene3D" id="2.20.20.130">
    <property type="match status" value="1"/>
</dbReference>
<evidence type="ECO:0000313" key="10">
    <source>
        <dbReference type="Proteomes" id="UP000405805"/>
    </source>
</evidence>
<dbReference type="PROSITE" id="PS51257">
    <property type="entry name" value="PROKAR_LIPOPROTEIN"/>
    <property type="match status" value="1"/>
</dbReference>
<evidence type="ECO:0000256" key="2">
    <source>
        <dbReference type="ARBA" id="ARBA00006275"/>
    </source>
</evidence>
<name>A0AA90VI32_9BACT</name>
<dbReference type="CDD" id="cd08977">
    <property type="entry name" value="SusD"/>
    <property type="match status" value="1"/>
</dbReference>
<keyword evidence="4" id="KW-0472">Membrane</keyword>
<feature type="signal peptide" evidence="6">
    <location>
        <begin position="1"/>
        <end position="22"/>
    </location>
</feature>